<dbReference type="Proteomes" id="UP000238348">
    <property type="component" value="Chromosome"/>
</dbReference>
<gene>
    <name evidence="3" type="ORF">SOCE26_048630</name>
</gene>
<evidence type="ECO:0000256" key="2">
    <source>
        <dbReference type="SAM" id="SignalP"/>
    </source>
</evidence>
<dbReference type="OrthoDB" id="5398179at2"/>
<dbReference type="EMBL" id="CP012673">
    <property type="protein sequence ID" value="AUX43415.1"/>
    <property type="molecule type" value="Genomic_DNA"/>
</dbReference>
<sequence>MKIRSLSLVICALGLGLGGAACSKETPSAAKATPEPQGAAEQAPASAAHAPSDVKPGSHEDWCGEHAVPESQCSRCNPELIPAFKATGDWCAEHGLPESQCLKCNPDLKIVRPPKGS</sequence>
<organism evidence="3 4">
    <name type="scientific">Sorangium cellulosum</name>
    <name type="common">Polyangium cellulosum</name>
    <dbReference type="NCBI Taxonomy" id="56"/>
    <lineage>
        <taxon>Bacteria</taxon>
        <taxon>Pseudomonadati</taxon>
        <taxon>Myxococcota</taxon>
        <taxon>Polyangia</taxon>
        <taxon>Polyangiales</taxon>
        <taxon>Polyangiaceae</taxon>
        <taxon>Sorangium</taxon>
    </lineage>
</organism>
<dbReference type="PROSITE" id="PS51257">
    <property type="entry name" value="PROKAR_LIPOPROTEIN"/>
    <property type="match status" value="1"/>
</dbReference>
<dbReference type="AlphaFoldDB" id="A0A2L0EVX1"/>
<feature type="region of interest" description="Disordered" evidence="1">
    <location>
        <begin position="22"/>
        <end position="63"/>
    </location>
</feature>
<protein>
    <recommendedName>
        <fullName evidence="5">Secreted protein</fullName>
    </recommendedName>
</protein>
<evidence type="ECO:0000256" key="1">
    <source>
        <dbReference type="SAM" id="MobiDB-lite"/>
    </source>
</evidence>
<evidence type="ECO:0000313" key="3">
    <source>
        <dbReference type="EMBL" id="AUX43415.1"/>
    </source>
</evidence>
<feature type="chain" id="PRO_5014681951" description="Secreted protein" evidence="2">
    <location>
        <begin position="24"/>
        <end position="117"/>
    </location>
</feature>
<proteinExistence type="predicted"/>
<name>A0A2L0EVX1_SORCE</name>
<accession>A0A2L0EVX1</accession>
<feature type="compositionally biased region" description="Low complexity" evidence="1">
    <location>
        <begin position="32"/>
        <end position="51"/>
    </location>
</feature>
<keyword evidence="2" id="KW-0732">Signal</keyword>
<feature type="signal peptide" evidence="2">
    <location>
        <begin position="1"/>
        <end position="23"/>
    </location>
</feature>
<reference evidence="3 4" key="1">
    <citation type="submission" date="2015-09" db="EMBL/GenBank/DDBJ databases">
        <title>Sorangium comparison.</title>
        <authorList>
            <person name="Zaburannyi N."/>
            <person name="Bunk B."/>
            <person name="Overmann J."/>
            <person name="Mueller R."/>
        </authorList>
    </citation>
    <scope>NUCLEOTIDE SEQUENCE [LARGE SCALE GENOMIC DNA]</scope>
    <source>
        <strain evidence="3 4">So ce26</strain>
    </source>
</reference>
<evidence type="ECO:0000313" key="4">
    <source>
        <dbReference type="Proteomes" id="UP000238348"/>
    </source>
</evidence>
<evidence type="ECO:0008006" key="5">
    <source>
        <dbReference type="Google" id="ProtNLM"/>
    </source>
</evidence>
<dbReference type="RefSeq" id="WP_104982094.1">
    <property type="nucleotide sequence ID" value="NZ_CP012673.1"/>
</dbReference>